<dbReference type="InterPro" id="IPR013785">
    <property type="entry name" value="Aldolase_TIM"/>
</dbReference>
<evidence type="ECO:0000313" key="10">
    <source>
        <dbReference type="EMBL" id="MFC3150527.1"/>
    </source>
</evidence>
<evidence type="ECO:0000256" key="8">
    <source>
        <dbReference type="HAMAP-Rule" id="MF_00917"/>
    </source>
</evidence>
<comment type="cofactor">
    <cofactor evidence="8">
        <name>[4Fe-4S] cluster</name>
        <dbReference type="ChEBI" id="CHEBI:49883"/>
    </cofactor>
    <text evidence="8">Binds 1 [4Fe-4S] cluster. The cluster is coordinated with 3 cysteines and an exchangeable S-adenosyl-L-methionine.</text>
</comment>
<evidence type="ECO:0000256" key="2">
    <source>
        <dbReference type="ARBA" id="ARBA00022691"/>
    </source>
</evidence>
<organism evidence="10 11">
    <name type="scientific">Litoribrevibacter euphylliae</name>
    <dbReference type="NCBI Taxonomy" id="1834034"/>
    <lineage>
        <taxon>Bacteria</taxon>
        <taxon>Pseudomonadati</taxon>
        <taxon>Pseudomonadota</taxon>
        <taxon>Gammaproteobacteria</taxon>
        <taxon>Oceanospirillales</taxon>
        <taxon>Oceanospirillaceae</taxon>
        <taxon>Litoribrevibacter</taxon>
    </lineage>
</organism>
<dbReference type="InterPro" id="IPR058240">
    <property type="entry name" value="rSAM_sf"/>
</dbReference>
<comment type="caution">
    <text evidence="8">Lacks conserved residue(s) required for the propagation of feature annotation.</text>
</comment>
<dbReference type="GO" id="GO:0016829">
    <property type="term" value="F:lyase activity"/>
    <property type="evidence" value="ECO:0007669"/>
    <property type="project" value="UniProtKB-KW"/>
</dbReference>
<feature type="binding site" evidence="8">
    <location>
        <begin position="26"/>
        <end position="28"/>
    </location>
    <ligand>
        <name>substrate</name>
    </ligand>
</feature>
<evidence type="ECO:0000256" key="5">
    <source>
        <dbReference type="ARBA" id="ARBA00023004"/>
    </source>
</evidence>
<protein>
    <recommendedName>
        <fullName evidence="8">7-carboxy-7-deazaguanine synthase</fullName>
        <shortName evidence="8">CDG synthase</shortName>
        <ecNumber evidence="8">4.3.99.3</ecNumber>
    </recommendedName>
    <alternativeName>
        <fullName evidence="8">Queuosine biosynthesis protein QueE</fullName>
    </alternativeName>
</protein>
<feature type="binding site" evidence="8">
    <location>
        <position position="52"/>
    </location>
    <ligand>
        <name>[4Fe-4S] cluster</name>
        <dbReference type="ChEBI" id="CHEBI:49883"/>
        <note>4Fe-4S-S-AdoMet</note>
    </ligand>
</feature>
<evidence type="ECO:0000256" key="7">
    <source>
        <dbReference type="ARBA" id="ARBA00023239"/>
    </source>
</evidence>
<evidence type="ECO:0000256" key="3">
    <source>
        <dbReference type="ARBA" id="ARBA00022723"/>
    </source>
</evidence>
<comment type="caution">
    <text evidence="10">The sequence shown here is derived from an EMBL/GenBank/DDBJ whole genome shotgun (WGS) entry which is preliminary data.</text>
</comment>
<dbReference type="EMBL" id="JBHRSZ010000002">
    <property type="protein sequence ID" value="MFC3150527.1"/>
    <property type="molecule type" value="Genomic_DNA"/>
</dbReference>
<comment type="cofactor">
    <cofactor evidence="8">
        <name>S-adenosyl-L-methionine</name>
        <dbReference type="ChEBI" id="CHEBI:59789"/>
    </cofactor>
    <text evidence="8">Binds 1 S-adenosyl-L-methionine per subunit.</text>
</comment>
<comment type="catalytic activity">
    <reaction evidence="8">
        <text>6-carboxy-5,6,7,8-tetrahydropterin + H(+) = 7-carboxy-7-carbaguanine + NH4(+)</text>
        <dbReference type="Rhea" id="RHEA:27974"/>
        <dbReference type="ChEBI" id="CHEBI:15378"/>
        <dbReference type="ChEBI" id="CHEBI:28938"/>
        <dbReference type="ChEBI" id="CHEBI:61032"/>
        <dbReference type="ChEBI" id="CHEBI:61036"/>
        <dbReference type="EC" id="4.3.99.3"/>
    </reaction>
</comment>
<sequence>MSQSASSDVVASESSKLRITEIFYSLQGETRTVGLPTVFIRLTGCPLRCQYCDTEYAFSGGEWKTLDEIMAEVSKYSAKHITVSGGEPLAQPNCLPLLERLCDQGYDVSLETSGALDVSKVDPRVVKILDLKTPDSEECHRNLYDNIAYLNKQDQVKFVICSRQDYDWSKMQVDQLALLDRVDDVLFSPSFHQVSATDLADWIVADGIQVRMQLQLHKLLWNDEPGR</sequence>
<evidence type="ECO:0000259" key="9">
    <source>
        <dbReference type="PROSITE" id="PS51918"/>
    </source>
</evidence>
<keyword evidence="5 8" id="KW-0408">Iron</keyword>
<dbReference type="NCBIfam" id="TIGR04349">
    <property type="entry name" value="rSAM_QueE_gams"/>
    <property type="match status" value="1"/>
</dbReference>
<proteinExistence type="inferred from homology"/>
<comment type="function">
    <text evidence="8">Catalyzes the complex heterocyclic radical-mediated conversion of 6-carboxy-5,6,7,8-tetrahydropterin (CPH4) to 7-carboxy-7-deazaguanine (CDG), a step common to the biosynthetic pathways of all 7-deazapurine-containing compounds.</text>
</comment>
<dbReference type="Proteomes" id="UP001595476">
    <property type="component" value="Unassembled WGS sequence"/>
</dbReference>
<feature type="binding site" evidence="8">
    <location>
        <position position="84"/>
    </location>
    <ligand>
        <name>substrate</name>
    </ligand>
</feature>
<keyword evidence="11" id="KW-1185">Reference proteome</keyword>
<reference evidence="11" key="1">
    <citation type="journal article" date="2019" name="Int. J. Syst. Evol. Microbiol.">
        <title>The Global Catalogue of Microorganisms (GCM) 10K type strain sequencing project: providing services to taxonomists for standard genome sequencing and annotation.</title>
        <authorList>
            <consortium name="The Broad Institute Genomics Platform"/>
            <consortium name="The Broad Institute Genome Sequencing Center for Infectious Disease"/>
            <person name="Wu L."/>
            <person name="Ma J."/>
        </authorList>
    </citation>
    <scope>NUCLEOTIDE SEQUENCE [LARGE SCALE GENOMIC DNA]</scope>
    <source>
        <strain evidence="11">KCTC 52438</strain>
    </source>
</reference>
<keyword evidence="6 8" id="KW-0411">Iron-sulfur</keyword>
<dbReference type="SUPFAM" id="SSF102114">
    <property type="entry name" value="Radical SAM enzymes"/>
    <property type="match status" value="1"/>
</dbReference>
<dbReference type="PANTHER" id="PTHR42836">
    <property type="entry name" value="7-CARBOXY-7-DEAZAGUANINE SYNTHASE"/>
    <property type="match status" value="1"/>
</dbReference>
<dbReference type="HAMAP" id="MF_00917">
    <property type="entry name" value="QueE"/>
    <property type="match status" value="1"/>
</dbReference>
<feature type="binding site" evidence="8">
    <location>
        <position position="49"/>
    </location>
    <ligand>
        <name>[4Fe-4S] cluster</name>
        <dbReference type="ChEBI" id="CHEBI:49883"/>
        <note>4Fe-4S-S-AdoMet</note>
    </ligand>
</feature>
<dbReference type="EC" id="4.3.99.3" evidence="8"/>
<dbReference type="Gene3D" id="3.20.20.70">
    <property type="entry name" value="Aldolase class I"/>
    <property type="match status" value="1"/>
</dbReference>
<keyword evidence="1 8" id="KW-0004">4Fe-4S</keyword>
<feature type="binding site" evidence="8">
    <location>
        <position position="54"/>
    </location>
    <ligand>
        <name>Mg(2+)</name>
        <dbReference type="ChEBI" id="CHEBI:18420"/>
    </ligand>
</feature>
<feature type="binding site" evidence="8">
    <location>
        <position position="41"/>
    </location>
    <ligand>
        <name>substrate</name>
    </ligand>
</feature>
<feature type="domain" description="Radical SAM core" evidence="9">
    <location>
        <begin position="32"/>
        <end position="223"/>
    </location>
</feature>
<dbReference type="InterPro" id="IPR007197">
    <property type="entry name" value="rSAM"/>
</dbReference>
<dbReference type="SFLD" id="SFLDS00029">
    <property type="entry name" value="Radical_SAM"/>
    <property type="match status" value="1"/>
</dbReference>
<comment type="pathway">
    <text evidence="8">Purine metabolism; 7-cyano-7-deazaguanine biosynthesis.</text>
</comment>
<comment type="cofactor">
    <cofactor evidence="8">
        <name>Mg(2+)</name>
        <dbReference type="ChEBI" id="CHEBI:18420"/>
    </cofactor>
</comment>
<dbReference type="InterPro" id="IPR024924">
    <property type="entry name" value="7-CO-7-deazaguanine_synth-like"/>
</dbReference>
<evidence type="ECO:0000256" key="1">
    <source>
        <dbReference type="ARBA" id="ARBA00022485"/>
    </source>
</evidence>
<dbReference type="PIRSF" id="PIRSF000370">
    <property type="entry name" value="QueE"/>
    <property type="match status" value="1"/>
</dbReference>
<keyword evidence="8" id="KW-0671">Queuosine biosynthesis</keyword>
<comment type="subunit">
    <text evidence="8">Homodimer.</text>
</comment>
<dbReference type="InterPro" id="IPR027621">
    <property type="entry name" value="rSAM_QueE_gams"/>
</dbReference>
<dbReference type="RefSeq" id="WP_386717480.1">
    <property type="nucleotide sequence ID" value="NZ_JBHRSZ010000002.1"/>
</dbReference>
<evidence type="ECO:0000256" key="4">
    <source>
        <dbReference type="ARBA" id="ARBA00022842"/>
    </source>
</evidence>
<keyword evidence="2 8" id="KW-0949">S-adenosyl-L-methionine</keyword>
<evidence type="ECO:0000313" key="11">
    <source>
        <dbReference type="Proteomes" id="UP001595476"/>
    </source>
</evidence>
<keyword evidence="3 8" id="KW-0479">Metal-binding</keyword>
<feature type="binding site" evidence="8">
    <location>
        <position position="45"/>
    </location>
    <ligand>
        <name>[4Fe-4S] cluster</name>
        <dbReference type="ChEBI" id="CHEBI:49883"/>
        <note>4Fe-4S-S-AdoMet</note>
    </ligand>
</feature>
<dbReference type="PANTHER" id="PTHR42836:SF1">
    <property type="entry name" value="7-CARBOXY-7-DEAZAGUANINE SYNTHASE"/>
    <property type="match status" value="1"/>
</dbReference>
<gene>
    <name evidence="8 10" type="primary">queE</name>
    <name evidence="10" type="ORF">ACFOEK_05795</name>
</gene>
<evidence type="ECO:0000256" key="6">
    <source>
        <dbReference type="ARBA" id="ARBA00023014"/>
    </source>
</evidence>
<feature type="binding site" evidence="8">
    <location>
        <begin position="51"/>
        <end position="53"/>
    </location>
    <ligand>
        <name>S-adenosyl-L-methionine</name>
        <dbReference type="ChEBI" id="CHEBI:59789"/>
    </ligand>
</feature>
<keyword evidence="4 8" id="KW-0460">Magnesium</keyword>
<feature type="binding site" evidence="8">
    <location>
        <position position="86"/>
    </location>
    <ligand>
        <name>S-adenosyl-L-methionine</name>
        <dbReference type="ChEBI" id="CHEBI:59789"/>
    </ligand>
</feature>
<dbReference type="Pfam" id="PF04055">
    <property type="entry name" value="Radical_SAM"/>
    <property type="match status" value="1"/>
</dbReference>
<dbReference type="CDD" id="cd01335">
    <property type="entry name" value="Radical_SAM"/>
    <property type="match status" value="1"/>
</dbReference>
<keyword evidence="7 8" id="KW-0456">Lyase</keyword>
<name>A0ABV7H9W4_9GAMM</name>
<accession>A0ABV7H9W4</accession>
<dbReference type="PROSITE" id="PS51918">
    <property type="entry name" value="RADICAL_SAM"/>
    <property type="match status" value="1"/>
</dbReference>
<comment type="similarity">
    <text evidence="8">Belongs to the radical SAM superfamily. 7-carboxy-7-deazaguanine synthase family.</text>
</comment>